<keyword evidence="5 8" id="KW-0812">Transmembrane</keyword>
<dbReference type="Gene3D" id="1.10.3470.10">
    <property type="entry name" value="ABC transporter involved in vitamin B12 uptake, BtuC"/>
    <property type="match status" value="1"/>
</dbReference>
<name>A0A428ZUK4_KIBAR</name>
<dbReference type="PANTHER" id="PTHR30472">
    <property type="entry name" value="FERRIC ENTEROBACTIN TRANSPORT SYSTEM PERMEASE PROTEIN"/>
    <property type="match status" value="1"/>
</dbReference>
<evidence type="ECO:0000313" key="9">
    <source>
        <dbReference type="EMBL" id="RSM91721.1"/>
    </source>
</evidence>
<keyword evidence="3" id="KW-0813">Transport</keyword>
<dbReference type="SUPFAM" id="SSF81345">
    <property type="entry name" value="ABC transporter involved in vitamin B12 uptake, BtuC"/>
    <property type="match status" value="1"/>
</dbReference>
<gene>
    <name evidence="9" type="ORF">DMH04_01745</name>
</gene>
<evidence type="ECO:0000256" key="5">
    <source>
        <dbReference type="ARBA" id="ARBA00022692"/>
    </source>
</evidence>
<evidence type="ECO:0000256" key="6">
    <source>
        <dbReference type="ARBA" id="ARBA00022989"/>
    </source>
</evidence>
<evidence type="ECO:0000313" key="10">
    <source>
        <dbReference type="Proteomes" id="UP000287547"/>
    </source>
</evidence>
<dbReference type="GO" id="GO:0005886">
    <property type="term" value="C:plasma membrane"/>
    <property type="evidence" value="ECO:0007669"/>
    <property type="project" value="UniProtKB-SubCell"/>
</dbReference>
<keyword evidence="6 8" id="KW-1133">Transmembrane helix</keyword>
<dbReference type="OrthoDB" id="4455417at2"/>
<keyword evidence="4" id="KW-1003">Cell membrane</keyword>
<sequence>MTRLVVRPAAAVSFTLHRRGIVTGVGLIVALVLAVVASLSIGSTFVEPGDVLRAVFDIPTWAEKVVELRTPRIVLAMVIGAALGLAGALLQGVSRNPLASPDVIGISQGAGLAATIVIVAGAPIAVLPPLALLGGLGAAAVVLLFGSVRANRFVLAGIAVAVALKALTEIVIVGAAPVDGQRAQVWLVGTLAGWGYDEALVVAIVIAVLTPVLFWAGRALDTSALSDDVARAIGVRVGPRRLVMALSGVILAAFATSQVGSVDFVALAAPQIARSLAKAERPPLFCAALTGALLTVVADTAARTVFAPTQLPVGVLTAAFGGVYLVWLLVRRKR</sequence>
<dbReference type="PANTHER" id="PTHR30472:SF24">
    <property type="entry name" value="FERRIC ENTEROBACTIN TRANSPORT SYSTEM PERMEASE PROTEIN FEPG"/>
    <property type="match status" value="1"/>
</dbReference>
<evidence type="ECO:0000256" key="8">
    <source>
        <dbReference type="SAM" id="Phobius"/>
    </source>
</evidence>
<evidence type="ECO:0000256" key="1">
    <source>
        <dbReference type="ARBA" id="ARBA00004651"/>
    </source>
</evidence>
<keyword evidence="7 8" id="KW-0472">Membrane</keyword>
<reference evidence="9 10" key="1">
    <citation type="submission" date="2018-05" db="EMBL/GenBank/DDBJ databases">
        <title>Evolution of GPA BGCs.</title>
        <authorList>
            <person name="Waglechner N."/>
            <person name="Wright G.D."/>
        </authorList>
    </citation>
    <scope>NUCLEOTIDE SEQUENCE [LARGE SCALE GENOMIC DNA]</scope>
    <source>
        <strain evidence="9 10">A82846</strain>
    </source>
</reference>
<organism evidence="9 10">
    <name type="scientific">Kibdelosporangium aridum</name>
    <dbReference type="NCBI Taxonomy" id="2030"/>
    <lineage>
        <taxon>Bacteria</taxon>
        <taxon>Bacillati</taxon>
        <taxon>Actinomycetota</taxon>
        <taxon>Actinomycetes</taxon>
        <taxon>Pseudonocardiales</taxon>
        <taxon>Pseudonocardiaceae</taxon>
        <taxon>Kibdelosporangium</taxon>
    </lineage>
</organism>
<dbReference type="AlphaFoldDB" id="A0A428ZUK4"/>
<dbReference type="InterPro" id="IPR000522">
    <property type="entry name" value="ABC_transptr_permease_BtuC"/>
</dbReference>
<evidence type="ECO:0000256" key="3">
    <source>
        <dbReference type="ARBA" id="ARBA00022448"/>
    </source>
</evidence>
<accession>A0A428ZUK4</accession>
<evidence type="ECO:0000256" key="4">
    <source>
        <dbReference type="ARBA" id="ARBA00022475"/>
    </source>
</evidence>
<feature type="transmembrane region" description="Helical" evidence="8">
    <location>
        <begin position="198"/>
        <end position="216"/>
    </location>
</feature>
<comment type="subcellular location">
    <subcellularLocation>
        <location evidence="1">Cell membrane</location>
        <topology evidence="1">Multi-pass membrane protein</topology>
    </subcellularLocation>
</comment>
<dbReference type="CDD" id="cd06550">
    <property type="entry name" value="TM_ABC_iron-siderophores_like"/>
    <property type="match status" value="1"/>
</dbReference>
<evidence type="ECO:0000256" key="7">
    <source>
        <dbReference type="ARBA" id="ARBA00023136"/>
    </source>
</evidence>
<comment type="caution">
    <text evidence="9">The sequence shown here is derived from an EMBL/GenBank/DDBJ whole genome shotgun (WGS) entry which is preliminary data.</text>
</comment>
<evidence type="ECO:0000256" key="2">
    <source>
        <dbReference type="ARBA" id="ARBA00007935"/>
    </source>
</evidence>
<feature type="transmembrane region" description="Helical" evidence="8">
    <location>
        <begin position="73"/>
        <end position="91"/>
    </location>
</feature>
<dbReference type="GO" id="GO:0022857">
    <property type="term" value="F:transmembrane transporter activity"/>
    <property type="evidence" value="ECO:0007669"/>
    <property type="project" value="InterPro"/>
</dbReference>
<proteinExistence type="inferred from homology"/>
<feature type="transmembrane region" description="Helical" evidence="8">
    <location>
        <begin position="103"/>
        <end position="124"/>
    </location>
</feature>
<dbReference type="EMBL" id="QHKI01000001">
    <property type="protein sequence ID" value="RSM91721.1"/>
    <property type="molecule type" value="Genomic_DNA"/>
</dbReference>
<dbReference type="Pfam" id="PF01032">
    <property type="entry name" value="FecCD"/>
    <property type="match status" value="1"/>
</dbReference>
<dbReference type="RefSeq" id="WP_063758535.1">
    <property type="nucleotide sequence ID" value="NZ_QHKI01000001.1"/>
</dbReference>
<feature type="transmembrane region" description="Helical" evidence="8">
    <location>
        <begin position="153"/>
        <end position="178"/>
    </location>
</feature>
<protein>
    <submittedName>
        <fullName evidence="9">Iron ABC transporter permease</fullName>
    </submittedName>
</protein>
<dbReference type="Proteomes" id="UP000287547">
    <property type="component" value="Unassembled WGS sequence"/>
</dbReference>
<comment type="similarity">
    <text evidence="2">Belongs to the binding-protein-dependent transport system permease family. FecCD subfamily.</text>
</comment>
<dbReference type="InterPro" id="IPR037294">
    <property type="entry name" value="ABC_BtuC-like"/>
</dbReference>
<feature type="transmembrane region" description="Helical" evidence="8">
    <location>
        <begin position="311"/>
        <end position="330"/>
    </location>
</feature>
<feature type="transmembrane region" description="Helical" evidence="8">
    <location>
        <begin position="21"/>
        <end position="41"/>
    </location>
</feature>
<dbReference type="GO" id="GO:0033214">
    <property type="term" value="P:siderophore-iron import into cell"/>
    <property type="evidence" value="ECO:0007669"/>
    <property type="project" value="TreeGrafter"/>
</dbReference>
<feature type="transmembrane region" description="Helical" evidence="8">
    <location>
        <begin position="130"/>
        <end position="146"/>
    </location>
</feature>